<dbReference type="InterPro" id="IPR043502">
    <property type="entry name" value="DNA/RNA_pol_sf"/>
</dbReference>
<evidence type="ECO:0000313" key="12">
    <source>
        <dbReference type="Proteomes" id="UP000322454"/>
    </source>
</evidence>
<evidence type="ECO:0000256" key="5">
    <source>
        <dbReference type="ARBA" id="ARBA00022842"/>
    </source>
</evidence>
<dbReference type="PANTHER" id="PTHR34047:SF7">
    <property type="entry name" value="RNA-DIRECTED DNA POLYMERASE"/>
    <property type="match status" value="1"/>
</dbReference>
<evidence type="ECO:0000256" key="4">
    <source>
        <dbReference type="ARBA" id="ARBA00022723"/>
    </source>
</evidence>
<evidence type="ECO:0000256" key="2">
    <source>
        <dbReference type="ARBA" id="ARBA00022679"/>
    </source>
</evidence>
<evidence type="ECO:0000313" key="11">
    <source>
        <dbReference type="EMBL" id="RZV39880.1"/>
    </source>
</evidence>
<dbReference type="EC" id="2.7.7.49" evidence="1"/>
<dbReference type="InterPro" id="IPR051083">
    <property type="entry name" value="GrpII_Intron_Splice-Mob/Def"/>
</dbReference>
<dbReference type="GO" id="GO:0046872">
    <property type="term" value="F:metal ion binding"/>
    <property type="evidence" value="ECO:0007669"/>
    <property type="project" value="UniProtKB-KW"/>
</dbReference>
<dbReference type="InterPro" id="IPR043128">
    <property type="entry name" value="Rev_trsase/Diguanyl_cyclase"/>
</dbReference>
<dbReference type="Gene3D" id="3.10.10.10">
    <property type="entry name" value="HIV Type 1 Reverse Transcriptase, subunit A, domain 1"/>
    <property type="match status" value="1"/>
</dbReference>
<proteinExistence type="inferred from homology"/>
<dbReference type="PRINTS" id="PR00866">
    <property type="entry name" value="RNADNAPOLMS"/>
</dbReference>
<evidence type="ECO:0000256" key="9">
    <source>
        <dbReference type="ARBA" id="ARBA00048173"/>
    </source>
</evidence>
<evidence type="ECO:0000256" key="1">
    <source>
        <dbReference type="ARBA" id="ARBA00012493"/>
    </source>
</evidence>
<dbReference type="GO" id="GO:0051607">
    <property type="term" value="P:defense response to virus"/>
    <property type="evidence" value="ECO:0007669"/>
    <property type="project" value="UniProtKB-KW"/>
</dbReference>
<dbReference type="GO" id="GO:0003964">
    <property type="term" value="F:RNA-directed DNA polymerase activity"/>
    <property type="evidence" value="ECO:0007669"/>
    <property type="project" value="UniProtKB-KW"/>
</dbReference>
<evidence type="ECO:0000259" key="10">
    <source>
        <dbReference type="PROSITE" id="PS50878"/>
    </source>
</evidence>
<comment type="similarity">
    <text evidence="8">Belongs to the bacterial reverse transcriptase family.</text>
</comment>
<evidence type="ECO:0000256" key="8">
    <source>
        <dbReference type="ARBA" id="ARBA00034120"/>
    </source>
</evidence>
<dbReference type="InterPro" id="IPR000123">
    <property type="entry name" value="Reverse_transcriptase_msDNA"/>
</dbReference>
<reference evidence="11 12" key="1">
    <citation type="submission" date="2019-01" db="EMBL/GenBank/DDBJ databases">
        <title>Insights into ecological role of a new deltaproteobacterial order Candidatus Sinidesulfobacterales (Sva0485) by metagenomics and metatranscriptomics.</title>
        <authorList>
            <person name="Tan S."/>
            <person name="Liu J."/>
            <person name="Fang Y."/>
            <person name="Hedlund B."/>
            <person name="Lian Z.-H."/>
            <person name="Huang L.-Y."/>
            <person name="Li J.-T."/>
            <person name="Huang L.-N."/>
            <person name="Li W.-J."/>
            <person name="Jiang H.-C."/>
            <person name="Dong H.-L."/>
            <person name="Shu W.-S."/>
        </authorList>
    </citation>
    <scope>NUCLEOTIDE SEQUENCE [LARGE SCALE GENOMIC DNA]</scope>
    <source>
        <strain evidence="11">AP4</strain>
    </source>
</reference>
<comment type="caution">
    <text evidence="11">The sequence shown here is derived from an EMBL/GenBank/DDBJ whole genome shotgun (WGS) entry which is preliminary data.</text>
</comment>
<feature type="domain" description="Reverse transcriptase" evidence="10">
    <location>
        <begin position="1"/>
        <end position="197"/>
    </location>
</feature>
<dbReference type="Proteomes" id="UP000322454">
    <property type="component" value="Unassembled WGS sequence"/>
</dbReference>
<organism evidence="11 12">
    <name type="scientific">Candidatus Acidulodesulfobacterium acidiphilum</name>
    <dbReference type="NCBI Taxonomy" id="2597224"/>
    <lineage>
        <taxon>Bacteria</taxon>
        <taxon>Deltaproteobacteria</taxon>
        <taxon>Candidatus Acidulodesulfobacterales</taxon>
        <taxon>Candidatus Acidulodesulfobacterium</taxon>
    </lineage>
</organism>
<gene>
    <name evidence="11" type="ORF">EVJ48_02865</name>
</gene>
<accession>A0A520XFD2</accession>
<dbReference type="InterPro" id="IPR000477">
    <property type="entry name" value="RT_dom"/>
</dbReference>
<dbReference type="EMBL" id="SHMQ01000005">
    <property type="protein sequence ID" value="RZV39880.1"/>
    <property type="molecule type" value="Genomic_DNA"/>
</dbReference>
<keyword evidence="6 11" id="KW-0695">RNA-directed DNA polymerase</keyword>
<evidence type="ECO:0000256" key="3">
    <source>
        <dbReference type="ARBA" id="ARBA00022695"/>
    </source>
</evidence>
<comment type="catalytic activity">
    <reaction evidence="9">
        <text>DNA(n) + a 2'-deoxyribonucleoside 5'-triphosphate = DNA(n+1) + diphosphate</text>
        <dbReference type="Rhea" id="RHEA:22508"/>
        <dbReference type="Rhea" id="RHEA-COMP:17339"/>
        <dbReference type="Rhea" id="RHEA-COMP:17340"/>
        <dbReference type="ChEBI" id="CHEBI:33019"/>
        <dbReference type="ChEBI" id="CHEBI:61560"/>
        <dbReference type="ChEBI" id="CHEBI:173112"/>
        <dbReference type="EC" id="2.7.7.49"/>
    </reaction>
</comment>
<dbReference type="Pfam" id="PF00078">
    <property type="entry name" value="RVT_1"/>
    <property type="match status" value="1"/>
</dbReference>
<dbReference type="CDD" id="cd03487">
    <property type="entry name" value="RT_Bac_retron_II"/>
    <property type="match status" value="1"/>
</dbReference>
<evidence type="ECO:0000256" key="6">
    <source>
        <dbReference type="ARBA" id="ARBA00022918"/>
    </source>
</evidence>
<keyword evidence="3" id="KW-0548">Nucleotidyltransferase</keyword>
<protein>
    <recommendedName>
        <fullName evidence="1">RNA-directed DNA polymerase</fullName>
        <ecNumber evidence="1">2.7.7.49</ecNumber>
    </recommendedName>
</protein>
<keyword evidence="4" id="KW-0479">Metal-binding</keyword>
<name>A0A520XFD2_9DELT</name>
<keyword evidence="5" id="KW-0460">Magnesium</keyword>
<evidence type="ECO:0000256" key="7">
    <source>
        <dbReference type="ARBA" id="ARBA00023118"/>
    </source>
</evidence>
<keyword evidence="7" id="KW-0051">Antiviral defense</keyword>
<dbReference type="GO" id="GO:0003723">
    <property type="term" value="F:RNA binding"/>
    <property type="evidence" value="ECO:0007669"/>
    <property type="project" value="InterPro"/>
</dbReference>
<dbReference type="SUPFAM" id="SSF56672">
    <property type="entry name" value="DNA/RNA polymerases"/>
    <property type="match status" value="1"/>
</dbReference>
<dbReference type="PROSITE" id="PS50878">
    <property type="entry name" value="RT_POL"/>
    <property type="match status" value="1"/>
</dbReference>
<dbReference type="AlphaFoldDB" id="A0A520XFD2"/>
<sequence>MYKVFEIPKKNGGTRHIEAPDPITKKRQRDYLEYLCKAYPASPYTHGFTPNKSIVTNAKPHTDKKWVYSVDIKDFFPSVTLEKVKALGFKLKWGLCFYDFKDGKGKRLPQGAPTSPYIANLYLKKFDYKTAKKLAGFNIAYTRYADDITFSGNDYNGMEKALSFIIKLLNRYGLEINYKKVKKMPFWKRQYVCGLTVNKKVALTRETKKKVRAEKHRGEVSYLQNFANMVGKQAGV</sequence>
<dbReference type="Gene3D" id="3.30.70.270">
    <property type="match status" value="1"/>
</dbReference>
<keyword evidence="2" id="KW-0808">Transferase</keyword>
<dbReference type="PANTHER" id="PTHR34047">
    <property type="entry name" value="NUCLEAR INTRON MATURASE 1, MITOCHONDRIAL-RELATED"/>
    <property type="match status" value="1"/>
</dbReference>